<dbReference type="InterPro" id="IPR000209">
    <property type="entry name" value="Peptidase_S8/S53_dom"/>
</dbReference>
<comment type="similarity">
    <text evidence="1 5">Belongs to the peptidase S8 family.</text>
</comment>
<evidence type="ECO:0000256" key="6">
    <source>
        <dbReference type="SAM" id="MobiDB-lite"/>
    </source>
</evidence>
<protein>
    <submittedName>
        <fullName evidence="8">KP-43 peptidase</fullName>
    </submittedName>
</protein>
<feature type="active site" description="Charge relay system" evidence="5">
    <location>
        <position position="264"/>
    </location>
</feature>
<evidence type="ECO:0000256" key="2">
    <source>
        <dbReference type="ARBA" id="ARBA00022670"/>
    </source>
</evidence>
<dbReference type="GO" id="GO:0004252">
    <property type="term" value="F:serine-type endopeptidase activity"/>
    <property type="evidence" value="ECO:0007669"/>
    <property type="project" value="UniProtKB-UniRule"/>
</dbReference>
<evidence type="ECO:0000256" key="3">
    <source>
        <dbReference type="ARBA" id="ARBA00022801"/>
    </source>
</evidence>
<proteinExistence type="inferred from homology"/>
<dbReference type="PANTHER" id="PTHR43399">
    <property type="entry name" value="SUBTILISIN-RELATED"/>
    <property type="match status" value="1"/>
</dbReference>
<dbReference type="AlphaFoldDB" id="A0A2N8PGW8"/>
<dbReference type="SUPFAM" id="SSF52743">
    <property type="entry name" value="Subtilisin-like"/>
    <property type="match status" value="1"/>
</dbReference>
<keyword evidence="3 5" id="KW-0378">Hydrolase</keyword>
<comment type="caution">
    <text evidence="8">The sequence shown here is derived from an EMBL/GenBank/DDBJ whole genome shotgun (WGS) entry which is preliminary data.</text>
</comment>
<dbReference type="InterPro" id="IPR015500">
    <property type="entry name" value="Peptidase_S8_subtilisin-rel"/>
</dbReference>
<feature type="domain" description="Peptidase S8/S53" evidence="7">
    <location>
        <begin position="216"/>
        <end position="549"/>
    </location>
</feature>
<accession>A0A2N8PGW8</accession>
<evidence type="ECO:0000259" key="7">
    <source>
        <dbReference type="Pfam" id="PF00082"/>
    </source>
</evidence>
<evidence type="ECO:0000256" key="1">
    <source>
        <dbReference type="ARBA" id="ARBA00011073"/>
    </source>
</evidence>
<dbReference type="PROSITE" id="PS00137">
    <property type="entry name" value="SUBTILASE_HIS"/>
    <property type="match status" value="1"/>
</dbReference>
<dbReference type="Pfam" id="PF00082">
    <property type="entry name" value="Peptidase_S8"/>
    <property type="match status" value="1"/>
</dbReference>
<dbReference type="InterPro" id="IPR022398">
    <property type="entry name" value="Peptidase_S8_His-AS"/>
</dbReference>
<reference evidence="9" key="1">
    <citation type="submission" date="2015-09" db="EMBL/GenBank/DDBJ databases">
        <authorList>
            <person name="Graham D.E."/>
            <person name="Mahan K.M."/>
            <person name="Klingeman D.M."/>
            <person name="Fida T."/>
            <person name="Giannone R.J."/>
            <person name="Hettich R.L."/>
            <person name="Parry R.J."/>
            <person name="Spain J.C."/>
        </authorList>
    </citation>
    <scope>NUCLEOTIDE SEQUENCE [LARGE SCALE GENOMIC DNA]</scope>
    <source>
        <strain evidence="9">JCM 4701</strain>
    </source>
</reference>
<keyword evidence="4 5" id="KW-0720">Serine protease</keyword>
<evidence type="ECO:0000313" key="9">
    <source>
        <dbReference type="Proteomes" id="UP000236047"/>
    </source>
</evidence>
<keyword evidence="9" id="KW-1185">Reference proteome</keyword>
<dbReference type="PANTHER" id="PTHR43399:SF4">
    <property type="entry name" value="CELL WALL-ASSOCIATED PROTEASE"/>
    <property type="match status" value="1"/>
</dbReference>
<dbReference type="Gene3D" id="3.40.50.200">
    <property type="entry name" value="Peptidase S8/S53 domain"/>
    <property type="match status" value="1"/>
</dbReference>
<dbReference type="Gene3D" id="2.60.120.380">
    <property type="match status" value="1"/>
</dbReference>
<dbReference type="CDD" id="cd04842">
    <property type="entry name" value="Peptidases_S8_Kp43_protease"/>
    <property type="match status" value="1"/>
</dbReference>
<keyword evidence="2 5" id="KW-0645">Protease</keyword>
<dbReference type="InterPro" id="IPR036852">
    <property type="entry name" value="Peptidase_S8/S53_dom_sf"/>
</dbReference>
<dbReference type="PROSITE" id="PS00138">
    <property type="entry name" value="SUBTILASE_SER"/>
    <property type="match status" value="1"/>
</dbReference>
<evidence type="ECO:0000256" key="5">
    <source>
        <dbReference type="PROSITE-ProRule" id="PRU01240"/>
    </source>
</evidence>
<dbReference type="InterPro" id="IPR051048">
    <property type="entry name" value="Peptidase_S8/S53_subtilisin"/>
</dbReference>
<feature type="region of interest" description="Disordered" evidence="6">
    <location>
        <begin position="254"/>
        <end position="275"/>
    </location>
</feature>
<dbReference type="GO" id="GO:0006508">
    <property type="term" value="P:proteolysis"/>
    <property type="evidence" value="ECO:0007669"/>
    <property type="project" value="UniProtKB-KW"/>
</dbReference>
<dbReference type="InterPro" id="IPR008979">
    <property type="entry name" value="Galactose-bd-like_sf"/>
</dbReference>
<feature type="active site" description="Charge relay system" evidence="5">
    <location>
        <position position="488"/>
    </location>
</feature>
<evidence type="ECO:0000256" key="4">
    <source>
        <dbReference type="ARBA" id="ARBA00022825"/>
    </source>
</evidence>
<evidence type="ECO:0000313" key="8">
    <source>
        <dbReference type="EMBL" id="PNE40263.1"/>
    </source>
</evidence>
<feature type="active site" description="Charge relay system" evidence="5">
    <location>
        <position position="225"/>
    </location>
</feature>
<dbReference type="Proteomes" id="UP000236047">
    <property type="component" value="Unassembled WGS sequence"/>
</dbReference>
<dbReference type="SUPFAM" id="SSF49785">
    <property type="entry name" value="Galactose-binding domain-like"/>
    <property type="match status" value="1"/>
</dbReference>
<name>A0A2N8PGW8_STRNR</name>
<dbReference type="PRINTS" id="PR00723">
    <property type="entry name" value="SUBTILISIN"/>
</dbReference>
<dbReference type="PROSITE" id="PS51892">
    <property type="entry name" value="SUBTILASE"/>
    <property type="match status" value="1"/>
</dbReference>
<sequence length="675" mass="70975">MARITINGVTIDPLVQSEELAGESLVSEDASASNYLLVQTTHVPSAAEKEQLADLGVVIHEYVPDSTYLCGYRPSDLEAVRTLPFVAWADIYLQGFKLAPSLRSGRLRPGIAELAAPVEAAEARTHTIDVVLHQDVDPSTAGVQERIAQAAGVGAGGVQPGRRKVRMTVPEENLTALISLDEIQQVEEVPDMVLYNSVAGKLLNARVSHNGTAFRGEGQVVAIADTGLDTGSAQDVHPAFQGRVKRLIALGRTAPDQADDPNGHGTHVAGSVLGDGTSSTMGGSIAGTAPAATLVLQSLLDDNGGLGGIPTDLQDLFEPPYTEDEARVHTNSWGPTLPGLPYNQQSAEIDQMVWDNKNLVICFAAGNAGRDQGRTGQISPASVSGPAAAKNCLTVGASESLRPDIPLTYGQLSSLSFPVNPIHDDRQADHPEGMAAFSSRGPTQEGRFAPDFVAPGTSILSTHSRAAKFSTVFGVSDDPAFFFDSGTSMATPLIAGCAAVLREALVKNGTPDPSAALVKALLINGADDLPGQYTPTEAGPSPNNNSGFGLVNLEQAVVLPDDGGQAGFTDEDALAQDEERPFTVPVPQGDGHQLKVTLVWTDPPGPALQNDLDLIVRAGGQERHGNMGTDPGFDRVNNVEQVRWADIPAGDAQIVVRAHRITQFAQPYAVAWRLA</sequence>
<gene>
    <name evidence="8" type="ORF">AOB60_04565</name>
</gene>
<dbReference type="InterPro" id="IPR023828">
    <property type="entry name" value="Peptidase_S8_Ser-AS"/>
</dbReference>
<dbReference type="InterPro" id="IPR034058">
    <property type="entry name" value="TagA/B/C/D_pept_dom"/>
</dbReference>
<organism evidence="8 9">
    <name type="scientific">Streptomyces noursei</name>
    <name type="common">Streptomyces albulus</name>
    <dbReference type="NCBI Taxonomy" id="1971"/>
    <lineage>
        <taxon>Bacteria</taxon>
        <taxon>Bacillati</taxon>
        <taxon>Actinomycetota</taxon>
        <taxon>Actinomycetes</taxon>
        <taxon>Kitasatosporales</taxon>
        <taxon>Streptomycetaceae</taxon>
        <taxon>Streptomyces</taxon>
    </lineage>
</organism>
<dbReference type="EMBL" id="LJSN01000002">
    <property type="protein sequence ID" value="PNE40263.1"/>
    <property type="molecule type" value="Genomic_DNA"/>
</dbReference>